<dbReference type="Gene3D" id="3.40.980.20">
    <property type="entry name" value="Four-carbon acid sugar kinase, nucleotide binding domain"/>
    <property type="match status" value="1"/>
</dbReference>
<dbReference type="GO" id="GO:0016301">
    <property type="term" value="F:kinase activity"/>
    <property type="evidence" value="ECO:0007669"/>
    <property type="project" value="UniProtKB-KW"/>
</dbReference>
<evidence type="ECO:0000256" key="6">
    <source>
        <dbReference type="ARBA" id="ARBA00023277"/>
    </source>
</evidence>
<dbReference type="InterPro" id="IPR031475">
    <property type="entry name" value="NBD_C"/>
</dbReference>
<accession>A0A2T0QEZ6</accession>
<keyword evidence="2" id="KW-0808">Transferase</keyword>
<dbReference type="GO" id="GO:0005524">
    <property type="term" value="F:ATP binding"/>
    <property type="evidence" value="ECO:0007669"/>
    <property type="project" value="UniProtKB-KW"/>
</dbReference>
<dbReference type="InterPro" id="IPR037051">
    <property type="entry name" value="4-carb_acid_sugar_kinase_N_sf"/>
</dbReference>
<evidence type="ECO:0000256" key="2">
    <source>
        <dbReference type="ARBA" id="ARBA00022679"/>
    </source>
</evidence>
<keyword evidence="5" id="KW-0067">ATP-binding</keyword>
<evidence type="ECO:0000313" key="9">
    <source>
        <dbReference type="EMBL" id="PRY02482.1"/>
    </source>
</evidence>
<name>A0A2T0QEZ6_9ACTN</name>
<sequence length="422" mass="42400">MSRAPASGRVVVLDDDPTGTQSAHGVDILLAELRAGLAGFAAGGERAVYVLTNTRAKSPAETAELLRGLTRAVRDALGPGTLLVLRGDSTLRGHVALEMELLGLADGVGIVVPAYPAGGRVTREGVHYVRTAAGELPAAETEYARDPVFGYTRSRLTEWAGEVGLAGPAIPLGRAELRSGPAAVAAALRGAPRGAVVLPDAATDEDIAVIAAGIEAARGQGRPVVVRCAAPLAAALAGTSAKAVTPPPARAVLVACGSHTEGAGRQLERLPGPTRLLPDAERLLAGGAAAELDALAARLRADLAATGLAVAATPRHRSAEHGGLAHGAVIMDALVQVVRAAASGADAVVTKGGITGADIATRALGATAARVEGQVATGVPLWRLRGAAGRTPQHQVVVPGNVGDDHVLADILGMLRGTGPSR</sequence>
<keyword evidence="4" id="KW-0418">Kinase</keyword>
<dbReference type="Pfam" id="PF17042">
    <property type="entry name" value="NBD_C"/>
    <property type="match status" value="1"/>
</dbReference>
<dbReference type="SUPFAM" id="SSF142764">
    <property type="entry name" value="YgbK-like"/>
    <property type="match status" value="1"/>
</dbReference>
<dbReference type="InterPro" id="IPR042213">
    <property type="entry name" value="NBD_C_sf"/>
</dbReference>
<evidence type="ECO:0000256" key="5">
    <source>
        <dbReference type="ARBA" id="ARBA00022840"/>
    </source>
</evidence>
<comment type="caution">
    <text evidence="9">The sequence shown here is derived from an EMBL/GenBank/DDBJ whole genome shotgun (WGS) entry which is preliminary data.</text>
</comment>
<dbReference type="Pfam" id="PF07005">
    <property type="entry name" value="SBD_N"/>
    <property type="match status" value="1"/>
</dbReference>
<keyword evidence="3" id="KW-0547">Nucleotide-binding</keyword>
<feature type="domain" description="Four-carbon acid sugar kinase nucleotide binding" evidence="8">
    <location>
        <begin position="253"/>
        <end position="408"/>
    </location>
</feature>
<reference evidence="9 10" key="1">
    <citation type="submission" date="2018-03" db="EMBL/GenBank/DDBJ databases">
        <title>Genomic Encyclopedia of Archaeal and Bacterial Type Strains, Phase II (KMG-II): from individual species to whole genera.</title>
        <authorList>
            <person name="Goeker M."/>
        </authorList>
    </citation>
    <scope>NUCLEOTIDE SEQUENCE [LARGE SCALE GENOMIC DNA]</scope>
    <source>
        <strain evidence="9 10">DSM 45601</strain>
    </source>
</reference>
<comment type="similarity">
    <text evidence="1">Belongs to the four-carbon acid sugar kinase family.</text>
</comment>
<evidence type="ECO:0000256" key="3">
    <source>
        <dbReference type="ARBA" id="ARBA00022741"/>
    </source>
</evidence>
<evidence type="ECO:0000256" key="4">
    <source>
        <dbReference type="ARBA" id="ARBA00022777"/>
    </source>
</evidence>
<evidence type="ECO:0000313" key="10">
    <source>
        <dbReference type="Proteomes" id="UP000237846"/>
    </source>
</evidence>
<feature type="domain" description="Four-carbon acid sugar kinase N-terminal" evidence="7">
    <location>
        <begin position="11"/>
        <end position="236"/>
    </location>
</feature>
<proteinExistence type="inferred from homology"/>
<evidence type="ECO:0000259" key="8">
    <source>
        <dbReference type="Pfam" id="PF17042"/>
    </source>
</evidence>
<dbReference type="EMBL" id="PVZC01000001">
    <property type="protein sequence ID" value="PRY02482.1"/>
    <property type="molecule type" value="Genomic_DNA"/>
</dbReference>
<gene>
    <name evidence="9" type="ORF">CLV72_1011084</name>
</gene>
<dbReference type="RefSeq" id="WP_211302704.1">
    <property type="nucleotide sequence ID" value="NZ_PVZC01000001.1"/>
</dbReference>
<protein>
    <submittedName>
        <fullName evidence="9">Uncharacterized protein YgbK (DUF1537 family)</fullName>
    </submittedName>
</protein>
<keyword evidence="6" id="KW-0119">Carbohydrate metabolism</keyword>
<dbReference type="Gene3D" id="3.40.50.10840">
    <property type="entry name" value="Putative sugar-binding, N-terminal domain"/>
    <property type="match status" value="1"/>
</dbReference>
<organism evidence="9 10">
    <name type="scientific">Allonocardiopsis opalescens</name>
    <dbReference type="NCBI Taxonomy" id="1144618"/>
    <lineage>
        <taxon>Bacteria</taxon>
        <taxon>Bacillati</taxon>
        <taxon>Actinomycetota</taxon>
        <taxon>Actinomycetes</taxon>
        <taxon>Streptosporangiales</taxon>
        <taxon>Allonocardiopsis</taxon>
    </lineage>
</organism>
<dbReference type="AlphaFoldDB" id="A0A2T0QEZ6"/>
<evidence type="ECO:0000259" key="7">
    <source>
        <dbReference type="Pfam" id="PF07005"/>
    </source>
</evidence>
<dbReference type="Proteomes" id="UP000237846">
    <property type="component" value="Unassembled WGS sequence"/>
</dbReference>
<keyword evidence="10" id="KW-1185">Reference proteome</keyword>
<dbReference type="InterPro" id="IPR010737">
    <property type="entry name" value="4-carb_acid_sugar_kinase_N"/>
</dbReference>
<evidence type="ECO:0000256" key="1">
    <source>
        <dbReference type="ARBA" id="ARBA00005715"/>
    </source>
</evidence>